<feature type="transmembrane region" description="Helical" evidence="8">
    <location>
        <begin position="200"/>
        <end position="227"/>
    </location>
</feature>
<keyword evidence="6" id="KW-0406">Ion transport</keyword>
<feature type="transmembrane region" description="Helical" evidence="8">
    <location>
        <begin position="292"/>
        <end position="309"/>
    </location>
</feature>
<comment type="caution">
    <text evidence="11">The sequence shown here is derived from an EMBL/GenBank/DDBJ whole genome shotgun (WGS) entry which is preliminary data.</text>
</comment>
<feature type="transmembrane region" description="Helical" evidence="8">
    <location>
        <begin position="316"/>
        <end position="338"/>
    </location>
</feature>
<dbReference type="InterPro" id="IPR006153">
    <property type="entry name" value="Cation/H_exchanger_TM"/>
</dbReference>
<keyword evidence="5 8" id="KW-1133">Transmembrane helix</keyword>
<keyword evidence="12" id="KW-1185">Reference proteome</keyword>
<feature type="transmembrane region" description="Helical" evidence="8">
    <location>
        <begin position="58"/>
        <end position="81"/>
    </location>
</feature>
<evidence type="ECO:0000313" key="10">
    <source>
        <dbReference type="EMBL" id="KPV46266.1"/>
    </source>
</evidence>
<dbReference type="EMBL" id="LJCQ01000275">
    <property type="protein sequence ID" value="KPV46266.1"/>
    <property type="molecule type" value="Genomic_DNA"/>
</dbReference>
<sequence length="432" mass="47414">MFISTITYEYYEISFILIIAAFSIPISRKASTVYIPVLIVFGLIFGPVLGLISHGFAIYLLSSFGTVGIGLLGLVIILYYESHNINPRILRRYLYKIASLDTIGMVITAVGAGIFFSILTGAPFIIGFLFGAIISPTDPASLIPTFKKIKIRDDVSGTLIGESLFNDPLGIILLTIGIALTAPSVSYSMLFTFLYNHTGIIFGSISFLMLEIAVPSAIGIGLGFIIIYLNRYFNFENLLVALTLGIVLFEFTSLQAISITPFPAIIATGAIVGNYSDKSIFWNRETSFNENLSFMAQSVIFILLGSILTRVQLINYIFFGFIISLIVIFVIRPLAVFASLSIFDFSKNIIKFDTRSKIFMSLVGPRGVVPVVLSTVPFVIGSQDHIKILIQYGAIIYASVSFVVLISIILQTIYVPYIGRILFGDDKGDEVS</sequence>
<feature type="transmembrane region" description="Helical" evidence="8">
    <location>
        <begin position="93"/>
        <end position="118"/>
    </location>
</feature>
<evidence type="ECO:0000259" key="9">
    <source>
        <dbReference type="Pfam" id="PF00999"/>
    </source>
</evidence>
<keyword evidence="2" id="KW-0813">Transport</keyword>
<reference evidence="11 12" key="2">
    <citation type="submission" date="2015-09" db="EMBL/GenBank/DDBJ databases">
        <title>Heavy metals and arsenic resistance mechanisms in polyextremophilic archaea of the family Ferroplasmaceae.</title>
        <authorList>
            <person name="Bulaev A.G."/>
            <person name="Kanygina A.V."/>
        </authorList>
    </citation>
    <scope>NUCLEOTIDE SEQUENCE [LARGE SCALE GENOMIC DNA]</scope>
    <source>
        <strain evidence="11 12">VT</strain>
    </source>
</reference>
<proteinExistence type="predicted"/>
<evidence type="ECO:0000256" key="1">
    <source>
        <dbReference type="ARBA" id="ARBA00004651"/>
    </source>
</evidence>
<dbReference type="AlphaFoldDB" id="A0A0Q0RX87"/>
<keyword evidence="3" id="KW-0050">Antiport</keyword>
<evidence type="ECO:0000256" key="7">
    <source>
        <dbReference type="ARBA" id="ARBA00023136"/>
    </source>
</evidence>
<reference evidence="10 13" key="1">
    <citation type="submission" date="2015-09" db="EMBL/GenBank/DDBJ databases">
        <title>Draft genome sequence of Acidiplasma aeolicum DSM 18409.</title>
        <authorList>
            <person name="Hemp J."/>
        </authorList>
    </citation>
    <scope>NUCLEOTIDE SEQUENCE [LARGE SCALE GENOMIC DNA]</scope>
    <source>
        <strain evidence="10 13">V</strain>
    </source>
</reference>
<evidence type="ECO:0000256" key="8">
    <source>
        <dbReference type="SAM" id="Phobius"/>
    </source>
</evidence>
<name>A0A0Q0RX87_9ARCH</name>
<evidence type="ECO:0000313" key="11">
    <source>
        <dbReference type="EMBL" id="KQB34539.1"/>
    </source>
</evidence>
<evidence type="ECO:0000256" key="4">
    <source>
        <dbReference type="ARBA" id="ARBA00022692"/>
    </source>
</evidence>
<evidence type="ECO:0000313" key="13">
    <source>
        <dbReference type="Proteomes" id="UP000050515"/>
    </source>
</evidence>
<dbReference type="Proteomes" id="UP000050515">
    <property type="component" value="Unassembled WGS sequence"/>
</dbReference>
<feature type="transmembrane region" description="Helical" evidence="8">
    <location>
        <begin position="239"/>
        <end position="272"/>
    </location>
</feature>
<evidence type="ECO:0000256" key="3">
    <source>
        <dbReference type="ARBA" id="ARBA00022449"/>
    </source>
</evidence>
<feature type="domain" description="Cation/H+ exchanger transmembrane" evidence="9">
    <location>
        <begin position="19"/>
        <end position="416"/>
    </location>
</feature>
<dbReference type="PATRIC" id="fig|507754.4.peg.27"/>
<gene>
    <name evidence="11" type="ORF">AOG54_04480</name>
    <name evidence="10" type="ORF">SE19_06345</name>
</gene>
<evidence type="ECO:0000256" key="2">
    <source>
        <dbReference type="ARBA" id="ARBA00022448"/>
    </source>
</evidence>
<comment type="subcellular location">
    <subcellularLocation>
        <location evidence="1">Cell membrane</location>
        <topology evidence="1">Multi-pass membrane protein</topology>
    </subcellularLocation>
</comment>
<feature type="transmembrane region" description="Helical" evidence="8">
    <location>
        <begin position="33"/>
        <end position="52"/>
    </location>
</feature>
<keyword evidence="4 8" id="KW-0812">Transmembrane</keyword>
<accession>A0A0Q0RX87</accession>
<organism evidence="11 12">
    <name type="scientific">Acidiplasma aeolicum</name>
    <dbReference type="NCBI Taxonomy" id="507754"/>
    <lineage>
        <taxon>Archaea</taxon>
        <taxon>Methanobacteriati</taxon>
        <taxon>Thermoplasmatota</taxon>
        <taxon>Thermoplasmata</taxon>
        <taxon>Thermoplasmatales</taxon>
        <taxon>Ferroplasmaceae</taxon>
        <taxon>Acidiplasma</taxon>
    </lineage>
</organism>
<keyword evidence="7 8" id="KW-0472">Membrane</keyword>
<protein>
    <submittedName>
        <fullName evidence="11">Sodium:proton antiporter</fullName>
    </submittedName>
</protein>
<dbReference type="Pfam" id="PF00999">
    <property type="entry name" value="Na_H_Exchanger"/>
    <property type="match status" value="1"/>
</dbReference>
<feature type="transmembrane region" description="Helical" evidence="8">
    <location>
        <begin position="169"/>
        <end position="194"/>
    </location>
</feature>
<evidence type="ECO:0000256" key="5">
    <source>
        <dbReference type="ARBA" id="ARBA00022989"/>
    </source>
</evidence>
<feature type="transmembrane region" description="Helical" evidence="8">
    <location>
        <begin position="358"/>
        <end position="380"/>
    </location>
</feature>
<dbReference type="GO" id="GO:0015297">
    <property type="term" value="F:antiporter activity"/>
    <property type="evidence" value="ECO:0007669"/>
    <property type="project" value="UniProtKB-KW"/>
</dbReference>
<dbReference type="PANTHER" id="PTHR32507">
    <property type="entry name" value="NA(+)/H(+) ANTIPORTER 1"/>
    <property type="match status" value="1"/>
</dbReference>
<dbReference type="Proteomes" id="UP000050320">
    <property type="component" value="Unassembled WGS sequence"/>
</dbReference>
<dbReference type="OrthoDB" id="11709at2157"/>
<dbReference type="Gene3D" id="6.10.140.1330">
    <property type="match status" value="1"/>
</dbReference>
<dbReference type="GO" id="GO:1902600">
    <property type="term" value="P:proton transmembrane transport"/>
    <property type="evidence" value="ECO:0007669"/>
    <property type="project" value="InterPro"/>
</dbReference>
<feature type="transmembrane region" description="Helical" evidence="8">
    <location>
        <begin position="124"/>
        <end position="143"/>
    </location>
</feature>
<feature type="transmembrane region" description="Helical" evidence="8">
    <location>
        <begin position="6"/>
        <end position="26"/>
    </location>
</feature>
<evidence type="ECO:0000256" key="6">
    <source>
        <dbReference type="ARBA" id="ARBA00023065"/>
    </source>
</evidence>
<dbReference type="RefSeq" id="WP_054964312.1">
    <property type="nucleotide sequence ID" value="NZ_JBBYJF010000014.1"/>
</dbReference>
<dbReference type="GO" id="GO:0005886">
    <property type="term" value="C:plasma membrane"/>
    <property type="evidence" value="ECO:0007669"/>
    <property type="project" value="UniProtKB-SubCell"/>
</dbReference>
<dbReference type="PANTHER" id="PTHR32507:SF0">
    <property type="entry name" value="NA(+)_H(+) ANTIPORTER 2-RELATED"/>
    <property type="match status" value="1"/>
</dbReference>
<feature type="transmembrane region" description="Helical" evidence="8">
    <location>
        <begin position="392"/>
        <end position="414"/>
    </location>
</feature>
<evidence type="ECO:0000313" key="12">
    <source>
        <dbReference type="Proteomes" id="UP000050320"/>
    </source>
</evidence>
<dbReference type="EMBL" id="LKBG01000233">
    <property type="protein sequence ID" value="KQB34539.1"/>
    <property type="molecule type" value="Genomic_DNA"/>
</dbReference>